<evidence type="ECO:0000259" key="2">
    <source>
        <dbReference type="PROSITE" id="PS51504"/>
    </source>
</evidence>
<name>A0ABM0K393_APLCA</name>
<dbReference type="InterPro" id="IPR036388">
    <property type="entry name" value="WH-like_DNA-bd_sf"/>
</dbReference>
<feature type="domain" description="H15" evidence="2">
    <location>
        <begin position="30"/>
        <end position="103"/>
    </location>
</feature>
<dbReference type="Gene3D" id="1.10.10.10">
    <property type="entry name" value="Winged helix-like DNA-binding domain superfamily/Winged helix DNA-binding domain"/>
    <property type="match status" value="1"/>
</dbReference>
<feature type="region of interest" description="Disordered" evidence="1">
    <location>
        <begin position="108"/>
        <end position="174"/>
    </location>
</feature>
<reference evidence="4" key="1">
    <citation type="submission" date="2025-08" db="UniProtKB">
        <authorList>
            <consortium name="RefSeq"/>
        </authorList>
    </citation>
    <scope>IDENTIFICATION</scope>
</reference>
<dbReference type="RefSeq" id="XP_005107745.1">
    <property type="nucleotide sequence ID" value="XM_005107688.1"/>
</dbReference>
<feature type="compositionally biased region" description="Basic residues" evidence="1">
    <location>
        <begin position="114"/>
        <end position="169"/>
    </location>
</feature>
<organism evidence="3 4">
    <name type="scientific">Aplysia californica</name>
    <name type="common">California sea hare</name>
    <dbReference type="NCBI Taxonomy" id="6500"/>
    <lineage>
        <taxon>Eukaryota</taxon>
        <taxon>Metazoa</taxon>
        <taxon>Spiralia</taxon>
        <taxon>Lophotrochozoa</taxon>
        <taxon>Mollusca</taxon>
        <taxon>Gastropoda</taxon>
        <taxon>Heterobranchia</taxon>
        <taxon>Euthyneura</taxon>
        <taxon>Tectipleura</taxon>
        <taxon>Aplysiida</taxon>
        <taxon>Aplysioidea</taxon>
        <taxon>Aplysiidae</taxon>
        <taxon>Aplysia</taxon>
    </lineage>
</organism>
<proteinExistence type="predicted"/>
<evidence type="ECO:0000313" key="3">
    <source>
        <dbReference type="Proteomes" id="UP000694888"/>
    </source>
</evidence>
<dbReference type="GeneID" id="101859598"/>
<evidence type="ECO:0000256" key="1">
    <source>
        <dbReference type="SAM" id="MobiDB-lite"/>
    </source>
</evidence>
<dbReference type="InterPro" id="IPR005818">
    <property type="entry name" value="Histone_H1/H5_H15"/>
</dbReference>
<protein>
    <submittedName>
        <fullName evidence="4">Histone H1A, sperm</fullName>
    </submittedName>
</protein>
<evidence type="ECO:0000313" key="4">
    <source>
        <dbReference type="RefSeq" id="XP_005107745.1"/>
    </source>
</evidence>
<accession>A0ABM0K393</accession>
<dbReference type="Proteomes" id="UP000694888">
    <property type="component" value="Unplaced"/>
</dbReference>
<gene>
    <name evidence="4" type="primary">LOC101859598</name>
</gene>
<sequence length="196" mass="21778">MLPSLGGPHIVDNAVSFSRAREANPCWRKANATTMDVNAEHVVEAVKALQNPKGSTAHEIKRFLVSEGHIDKSADVKLAILAALKSNRVARPQGARGRFLFWGSKGSTEGSKLGRCKPKKKKRRKPKRASCGRKRKPKRKKRSKKSCGKKRKPRKPKKKKCGGKRKKSNKMAMTCSGGKELVIFCARKPKPKPKKC</sequence>
<dbReference type="PROSITE" id="PS51504">
    <property type="entry name" value="H15"/>
    <property type="match status" value="1"/>
</dbReference>
<keyword evidence="3" id="KW-1185">Reference proteome</keyword>
<dbReference type="Pfam" id="PF00538">
    <property type="entry name" value="Linker_histone"/>
    <property type="match status" value="1"/>
</dbReference>